<proteinExistence type="predicted"/>
<evidence type="ECO:0000313" key="3">
    <source>
        <dbReference type="Proteomes" id="UP001266305"/>
    </source>
</evidence>
<dbReference type="EMBL" id="JASSZA010000019">
    <property type="protein sequence ID" value="KAK2089153.1"/>
    <property type="molecule type" value="Genomic_DNA"/>
</dbReference>
<organism evidence="2 3">
    <name type="scientific">Saguinus oedipus</name>
    <name type="common">Cotton-top tamarin</name>
    <name type="synonym">Oedipomidas oedipus</name>
    <dbReference type="NCBI Taxonomy" id="9490"/>
    <lineage>
        <taxon>Eukaryota</taxon>
        <taxon>Metazoa</taxon>
        <taxon>Chordata</taxon>
        <taxon>Craniata</taxon>
        <taxon>Vertebrata</taxon>
        <taxon>Euteleostomi</taxon>
        <taxon>Mammalia</taxon>
        <taxon>Eutheria</taxon>
        <taxon>Euarchontoglires</taxon>
        <taxon>Primates</taxon>
        <taxon>Haplorrhini</taxon>
        <taxon>Platyrrhini</taxon>
        <taxon>Cebidae</taxon>
        <taxon>Callitrichinae</taxon>
        <taxon>Saguinus</taxon>
    </lineage>
</organism>
<protein>
    <submittedName>
        <fullName evidence="2">Uncharacterized protein</fullName>
    </submittedName>
</protein>
<evidence type="ECO:0000256" key="1">
    <source>
        <dbReference type="SAM" id="MobiDB-lite"/>
    </source>
</evidence>
<sequence>MQWPDNSAPHHAITGGSSYSPHHAITGGSSYSEHLTAGESKAQERPMRVQPPTGTQESSECQTPSPCCSRSTLEPTPMGTAGSPDIAHKRRDRSSSAVPSLDSQRKYQMALLPCWQQSTQDQPEPRAVPTCRPVHCDQHCPLEDAAVVAAGSPGSPGSGGADTAP</sequence>
<comment type="caution">
    <text evidence="2">The sequence shown here is derived from an EMBL/GenBank/DDBJ whole genome shotgun (WGS) entry which is preliminary data.</text>
</comment>
<name>A0ABQ9TXL1_SAGOE</name>
<keyword evidence="3" id="KW-1185">Reference proteome</keyword>
<feature type="region of interest" description="Disordered" evidence="1">
    <location>
        <begin position="1"/>
        <end position="103"/>
    </location>
</feature>
<evidence type="ECO:0000313" key="2">
    <source>
        <dbReference type="EMBL" id="KAK2089153.1"/>
    </source>
</evidence>
<dbReference type="Proteomes" id="UP001266305">
    <property type="component" value="Unassembled WGS sequence"/>
</dbReference>
<accession>A0ABQ9TXL1</accession>
<reference evidence="2 3" key="1">
    <citation type="submission" date="2023-05" db="EMBL/GenBank/DDBJ databases">
        <title>B98-5 Cell Line De Novo Hybrid Assembly: An Optical Mapping Approach.</title>
        <authorList>
            <person name="Kananen K."/>
            <person name="Auerbach J.A."/>
            <person name="Kautto E."/>
            <person name="Blachly J.S."/>
        </authorList>
    </citation>
    <scope>NUCLEOTIDE SEQUENCE [LARGE SCALE GENOMIC DNA]</scope>
    <source>
        <strain evidence="2">B95-8</strain>
        <tissue evidence="2">Cell line</tissue>
    </source>
</reference>
<gene>
    <name evidence="2" type="ORF">P7K49_035060</name>
</gene>
<feature type="compositionally biased region" description="Polar residues" evidence="1">
    <location>
        <begin position="52"/>
        <end position="74"/>
    </location>
</feature>